<dbReference type="AlphaFoldDB" id="A0A7S3F9G2"/>
<dbReference type="EMBL" id="HBHX01051686">
    <property type="protein sequence ID" value="CAE0131202.1"/>
    <property type="molecule type" value="Transcribed_RNA"/>
</dbReference>
<accession>A0A7S3F9G2</accession>
<reference evidence="3" key="1">
    <citation type="submission" date="2021-01" db="EMBL/GenBank/DDBJ databases">
        <authorList>
            <person name="Corre E."/>
            <person name="Pelletier E."/>
            <person name="Niang G."/>
            <person name="Scheremetjew M."/>
            <person name="Finn R."/>
            <person name="Kale V."/>
            <person name="Holt S."/>
            <person name="Cochrane G."/>
            <person name="Meng A."/>
            <person name="Brown T."/>
            <person name="Cohen L."/>
        </authorList>
    </citation>
    <scope>NUCLEOTIDE SEQUENCE</scope>
    <source>
        <strain evidence="3">CCMP281</strain>
    </source>
</reference>
<sequence>MPGTFESSATDPAAILGGVFGFVTPGVHPPRGIPGGVVWLLDPMVLLPLALGGALVVGALGCLCSRASASPRAGQRRTVRKAGVPQAVGHSPMYARTTGTNVARQPSGLGTRADDGSAAV</sequence>
<protein>
    <submittedName>
        <fullName evidence="3">Uncharacterized protein</fullName>
    </submittedName>
</protein>
<name>A0A7S3F9G2_9EUKA</name>
<keyword evidence="2" id="KW-1133">Transmembrane helix</keyword>
<feature type="transmembrane region" description="Helical" evidence="2">
    <location>
        <begin position="45"/>
        <end position="67"/>
    </location>
</feature>
<evidence type="ECO:0000256" key="1">
    <source>
        <dbReference type="SAM" id="MobiDB-lite"/>
    </source>
</evidence>
<keyword evidence="2" id="KW-0812">Transmembrane</keyword>
<evidence type="ECO:0000256" key="2">
    <source>
        <dbReference type="SAM" id="Phobius"/>
    </source>
</evidence>
<evidence type="ECO:0000313" key="3">
    <source>
        <dbReference type="EMBL" id="CAE0131202.1"/>
    </source>
</evidence>
<feature type="region of interest" description="Disordered" evidence="1">
    <location>
        <begin position="74"/>
        <end position="120"/>
    </location>
</feature>
<organism evidence="3">
    <name type="scientific">Haptolina ericina</name>
    <dbReference type="NCBI Taxonomy" id="156174"/>
    <lineage>
        <taxon>Eukaryota</taxon>
        <taxon>Haptista</taxon>
        <taxon>Haptophyta</taxon>
        <taxon>Prymnesiophyceae</taxon>
        <taxon>Prymnesiales</taxon>
        <taxon>Prymnesiaceae</taxon>
        <taxon>Haptolina</taxon>
    </lineage>
</organism>
<gene>
    <name evidence="3" type="ORF">HERI1096_LOCUS28553</name>
</gene>
<proteinExistence type="predicted"/>
<keyword evidence="2" id="KW-0472">Membrane</keyword>